<dbReference type="InterPro" id="IPR047679">
    <property type="entry name" value="BREX_BrxC"/>
</dbReference>
<protein>
    <recommendedName>
        <fullName evidence="3">BREX system P-loop protein BrxC</fullName>
    </recommendedName>
</protein>
<gene>
    <name evidence="1" type="ORF">GA0071312_2077</name>
</gene>
<sequence>MKIIADVLDRDPRENRLINNGQARIGSDEVETRGELTSFVCEGRYADGIVRILESFTRDVEKSSQQAAWVSGFYGSGKSHLLKMLTCLWENRAFSDGMTPSQLVPDLPDDVRAALKELERESTRAGGTFAAAGSMLSGQAERPRYSVLAIILKAAGLPGDFGQARFVLFLKERAIEKEVRAAIEAKGGTLEQEVEDLFVSPLIADALLKLDNTLGSTTKDVRDAIRAQFRSPGYDITKDQFTDMVRRVLRLQSRNDKLPLTLIVLDEVQIYVDSSQDRAGAMAEIAETFAKEFDSRVMLVGAGQSALTGMPQLIRLLDRFTIRIQLDDTDVETVTRKVLLRKKAAERDTVAQVLDMHAAAISRQLQSTRVAERPEDRAIRVDDYPLLPVRRRFWEVCFRALDRQGTQAQLRSQLRILHDALGDIATRPLGSAVAGDVLYDALKAALVQSGDLPRDAYERIEALPASYPGDGALPKRIAALAFLISRLPRESGADIGVRATPEHLADLLVEDMSTDQGAFRAQLRDLIARMTDQGDLVAIGDEVRIQTAEGRAWEEDFRKYRGTYINDFAAIGDKRDALIADARDAILRHISGIHGDSRVPRKLVPHLGDKPPVPDDRNVPLWVRSGWQVNEKEARDSARALGSDDGIVHLYIPKPPGTELRDALAEMLAAQATLQQRGSGHGSSGEEARRGMLTREANAAQRARDRINALVSEAIVYVGGGAEMKEASLGARLEAANEIARKRFFPRFKEADFSNWDRVRRTAREGGEQPFSAIGHSGDADQHPVGRAILGEIGAGRTGAELRRTFERAPYGWPQDAIDATLVALLRLGKLRATLNGEPTSPQNLDAPSVGRATFQVEHVDIGPRDKIRLRGFLQKLVPVQNQDDLAAPAKDFMKALRALGEKAGGEAPLPAAPRLTLEDEAQALSGNALLKLLLDRREEIEGAIESWKAREELKQKRLVRWAIAERLARHAEGIPEAATALIEIRGVKEGRQLLEAQDPLSAPIAKLREILVQKLTVAHRTLSERMREAFTELGKLDAYAALDSGAKENLNRDVGLVIPSAPNVEDDAALADAMDARPFHAWYDALDAVRERQARAAEKAARMAEPTVQTVTLERATLRSEEDVRAWSQRQEEKLLAAIARGPALVG</sequence>
<comment type="caution">
    <text evidence="1">The sequence shown here is derived from an EMBL/GenBank/DDBJ whole genome shotgun (WGS) entry which is preliminary data.</text>
</comment>
<evidence type="ECO:0000313" key="2">
    <source>
        <dbReference type="Proteomes" id="UP000182800"/>
    </source>
</evidence>
<dbReference type="InterPro" id="IPR027417">
    <property type="entry name" value="P-loop_NTPase"/>
</dbReference>
<reference evidence="1 2" key="1">
    <citation type="submission" date="2016-08" db="EMBL/GenBank/DDBJ databases">
        <authorList>
            <person name="Varghese N."/>
            <person name="Submissions Spin"/>
        </authorList>
    </citation>
    <scope>NUCLEOTIDE SEQUENCE [LARGE SCALE GENOMIC DNA]</scope>
    <source>
        <strain evidence="1 2">HL-109</strain>
    </source>
</reference>
<evidence type="ECO:0000313" key="1">
    <source>
        <dbReference type="EMBL" id="SCC81144.1"/>
    </source>
</evidence>
<name>A0ABY0K9M1_9HYPH</name>
<evidence type="ECO:0008006" key="3">
    <source>
        <dbReference type="Google" id="ProtNLM"/>
    </source>
</evidence>
<accession>A0ABY0K9M1</accession>
<proteinExistence type="predicted"/>
<dbReference type="Proteomes" id="UP000182800">
    <property type="component" value="Unassembled WGS sequence"/>
</dbReference>
<dbReference type="RefSeq" id="WP_074444907.1">
    <property type="nucleotide sequence ID" value="NZ_FMBM01000002.1"/>
</dbReference>
<organism evidence="1 2">
    <name type="scientific">Saliniramus fredricksonii</name>
    <dbReference type="NCBI Taxonomy" id="1653334"/>
    <lineage>
        <taxon>Bacteria</taxon>
        <taxon>Pseudomonadati</taxon>
        <taxon>Pseudomonadota</taxon>
        <taxon>Alphaproteobacteria</taxon>
        <taxon>Hyphomicrobiales</taxon>
        <taxon>Salinarimonadaceae</taxon>
        <taxon>Saliniramus</taxon>
    </lineage>
</organism>
<dbReference type="NCBIfam" id="NF033441">
    <property type="entry name" value="BREX_BrxC"/>
    <property type="match status" value="1"/>
</dbReference>
<dbReference type="SUPFAM" id="SSF52540">
    <property type="entry name" value="P-loop containing nucleoside triphosphate hydrolases"/>
    <property type="match status" value="1"/>
</dbReference>
<keyword evidence="2" id="KW-1185">Reference proteome</keyword>
<dbReference type="EMBL" id="FMBM01000002">
    <property type="protein sequence ID" value="SCC81144.1"/>
    <property type="molecule type" value="Genomic_DNA"/>
</dbReference>